<dbReference type="Gene3D" id="3.90.1310.10">
    <property type="entry name" value="Penicillin-binding protein 2a (Domain 2)"/>
    <property type="match status" value="1"/>
</dbReference>
<accession>A0ABP6CED0</accession>
<sequence length="484" mass="51170">MNMDKPLRRVAIFGLLLFFGLMAQINYVQGSQADKLRTDANNSRQYLNLFNEPRGTIMAGPDVLVTSVKTGKSNPKYGRAYKDGEIFAPITGYFTGAAGSGGLEKAYNLLLSGQDKRLANQEWFDTFIGKKAKAANVQTTIDPRAQRIAYNALKASTTRKAAAVVMDVKTGAIKVLASFPSFDPTTVAPQTGEAGVKRFDALNKDRTKPNVDKAMSDTNFPGSSFKAVIAASALENGIDKNTSVPAPSTYLLPGTSVSLPNSHEGGACGGAGQAPLILTFAESCNTTYGILGAEQLGKDKVIPTVKKFGYDQAIEVEPGMRSAKSSFPNDDAAKTALASIGQGSNSATPLHMAMVAAAAANNGKIMKPYLMDKVVSGDTQKVIEQADPTEFGQAMSSGAADQLADMMREVVRSGTGKSLAQFDIAGKTGTADIDGVEFNNRWFVGFSPIEKPRYAFAVFTQGDGSGGEFAGPVAGKIMQAVRKD</sequence>
<dbReference type="RefSeq" id="WP_344545885.1">
    <property type="nucleotide sequence ID" value="NZ_BAAATD010000009.1"/>
</dbReference>
<dbReference type="InterPro" id="IPR054120">
    <property type="entry name" value="PBPA_dimer"/>
</dbReference>
<feature type="domain" description="Penicillin-binding protein transpeptidase" evidence="1">
    <location>
        <begin position="162"/>
        <end position="479"/>
    </location>
</feature>
<feature type="domain" description="Penicillin binding protein A dimerisation" evidence="2">
    <location>
        <begin position="54"/>
        <end position="137"/>
    </location>
</feature>
<dbReference type="Proteomes" id="UP001501509">
    <property type="component" value="Unassembled WGS sequence"/>
</dbReference>
<reference evidence="4" key="1">
    <citation type="journal article" date="2019" name="Int. J. Syst. Evol. Microbiol.">
        <title>The Global Catalogue of Microorganisms (GCM) 10K type strain sequencing project: providing services to taxonomists for standard genome sequencing and annotation.</title>
        <authorList>
            <consortium name="The Broad Institute Genomics Platform"/>
            <consortium name="The Broad Institute Genome Sequencing Center for Infectious Disease"/>
            <person name="Wu L."/>
            <person name="Ma J."/>
        </authorList>
    </citation>
    <scope>NUCLEOTIDE SEQUENCE [LARGE SCALE GENOMIC DNA]</scope>
    <source>
        <strain evidence="4">JCM 6833</strain>
    </source>
</reference>
<evidence type="ECO:0000313" key="4">
    <source>
        <dbReference type="Proteomes" id="UP001501509"/>
    </source>
</evidence>
<evidence type="ECO:0000313" key="3">
    <source>
        <dbReference type="EMBL" id="GAA2617309.1"/>
    </source>
</evidence>
<gene>
    <name evidence="3" type="ORF">GCM10010411_60620</name>
</gene>
<evidence type="ECO:0000259" key="2">
    <source>
        <dbReference type="Pfam" id="PF21922"/>
    </source>
</evidence>
<dbReference type="InterPro" id="IPR050515">
    <property type="entry name" value="Beta-lactam/transpept"/>
</dbReference>
<dbReference type="EMBL" id="BAAATD010000009">
    <property type="protein sequence ID" value="GAA2617309.1"/>
    <property type="molecule type" value="Genomic_DNA"/>
</dbReference>
<organism evidence="3 4">
    <name type="scientific">Actinomadura fulvescens</name>
    <dbReference type="NCBI Taxonomy" id="46160"/>
    <lineage>
        <taxon>Bacteria</taxon>
        <taxon>Bacillati</taxon>
        <taxon>Actinomycetota</taxon>
        <taxon>Actinomycetes</taxon>
        <taxon>Streptosporangiales</taxon>
        <taxon>Thermomonosporaceae</taxon>
        <taxon>Actinomadura</taxon>
    </lineage>
</organism>
<comment type="caution">
    <text evidence="3">The sequence shown here is derived from an EMBL/GenBank/DDBJ whole genome shotgun (WGS) entry which is preliminary data.</text>
</comment>
<dbReference type="Pfam" id="PF00905">
    <property type="entry name" value="Transpeptidase"/>
    <property type="match status" value="1"/>
</dbReference>
<dbReference type="PANTHER" id="PTHR30627:SF24">
    <property type="entry name" value="PENICILLIN-BINDING PROTEIN 4B"/>
    <property type="match status" value="1"/>
</dbReference>
<dbReference type="Pfam" id="PF21922">
    <property type="entry name" value="PBP_dimer_2"/>
    <property type="match status" value="1"/>
</dbReference>
<dbReference type="Gene3D" id="3.40.710.10">
    <property type="entry name" value="DD-peptidase/beta-lactamase superfamily"/>
    <property type="match status" value="1"/>
</dbReference>
<dbReference type="PANTHER" id="PTHR30627">
    <property type="entry name" value="PEPTIDOGLYCAN D,D-TRANSPEPTIDASE"/>
    <property type="match status" value="1"/>
</dbReference>
<dbReference type="InterPro" id="IPR012338">
    <property type="entry name" value="Beta-lactam/transpept-like"/>
</dbReference>
<protein>
    <submittedName>
        <fullName evidence="3">Penicillin-binding protein 2</fullName>
    </submittedName>
</protein>
<evidence type="ECO:0000259" key="1">
    <source>
        <dbReference type="Pfam" id="PF00905"/>
    </source>
</evidence>
<name>A0ABP6CED0_9ACTN</name>
<proteinExistence type="predicted"/>
<dbReference type="SUPFAM" id="SSF56601">
    <property type="entry name" value="beta-lactamase/transpeptidase-like"/>
    <property type="match status" value="1"/>
</dbReference>
<keyword evidence="4" id="KW-1185">Reference proteome</keyword>
<dbReference type="InterPro" id="IPR001460">
    <property type="entry name" value="PCN-bd_Tpept"/>
</dbReference>